<evidence type="ECO:0000313" key="4">
    <source>
        <dbReference type="Proteomes" id="UP001239909"/>
    </source>
</evidence>
<protein>
    <recommendedName>
        <fullName evidence="2">Sulfatase-modifying factor enzyme-like domain-containing protein</fullName>
    </recommendedName>
</protein>
<feature type="domain" description="Sulfatase-modifying factor enzyme-like" evidence="2">
    <location>
        <begin position="128"/>
        <end position="375"/>
    </location>
</feature>
<dbReference type="Pfam" id="PF03781">
    <property type="entry name" value="FGE-sulfatase"/>
    <property type="match status" value="1"/>
</dbReference>
<comment type="caution">
    <text evidence="3">The sequence shown here is derived from an EMBL/GenBank/DDBJ whole genome shotgun (WGS) entry which is preliminary data.</text>
</comment>
<name>A0ABQ6LTC6_9RHOB</name>
<dbReference type="Proteomes" id="UP001239909">
    <property type="component" value="Unassembled WGS sequence"/>
</dbReference>
<dbReference type="EMBL" id="BSYI01000060">
    <property type="protein sequence ID" value="GMG85337.1"/>
    <property type="molecule type" value="Genomic_DNA"/>
</dbReference>
<dbReference type="PANTHER" id="PTHR23150:SF19">
    <property type="entry name" value="FORMYLGLYCINE-GENERATING ENZYME"/>
    <property type="match status" value="1"/>
</dbReference>
<dbReference type="InterPro" id="IPR005532">
    <property type="entry name" value="SUMF_dom"/>
</dbReference>
<dbReference type="InterPro" id="IPR051043">
    <property type="entry name" value="Sulfatase_Mod_Factor_Kinase"/>
</dbReference>
<dbReference type="InterPro" id="IPR042095">
    <property type="entry name" value="SUMF_sf"/>
</dbReference>
<dbReference type="SUPFAM" id="SSF56436">
    <property type="entry name" value="C-type lectin-like"/>
    <property type="match status" value="1"/>
</dbReference>
<organism evidence="3 4">
    <name type="scientific">Paralimibaculum aggregatum</name>
    <dbReference type="NCBI Taxonomy" id="3036245"/>
    <lineage>
        <taxon>Bacteria</taxon>
        <taxon>Pseudomonadati</taxon>
        <taxon>Pseudomonadota</taxon>
        <taxon>Alphaproteobacteria</taxon>
        <taxon>Rhodobacterales</taxon>
        <taxon>Paracoccaceae</taxon>
        <taxon>Paralimibaculum</taxon>
    </lineage>
</organism>
<feature type="signal peptide" evidence="1">
    <location>
        <begin position="1"/>
        <end position="22"/>
    </location>
</feature>
<accession>A0ABQ6LTC6</accession>
<dbReference type="Gene3D" id="3.90.1580.10">
    <property type="entry name" value="paralog of FGE (formylglycine-generating enzyme)"/>
    <property type="match status" value="1"/>
</dbReference>
<dbReference type="InterPro" id="IPR016187">
    <property type="entry name" value="CTDL_fold"/>
</dbReference>
<evidence type="ECO:0000256" key="1">
    <source>
        <dbReference type="SAM" id="SignalP"/>
    </source>
</evidence>
<keyword evidence="4" id="KW-1185">Reference proteome</keyword>
<proteinExistence type="predicted"/>
<evidence type="ECO:0000259" key="2">
    <source>
        <dbReference type="Pfam" id="PF03781"/>
    </source>
</evidence>
<gene>
    <name evidence="3" type="ORF">LNKW23_45570</name>
</gene>
<evidence type="ECO:0000313" key="3">
    <source>
        <dbReference type="EMBL" id="GMG85337.1"/>
    </source>
</evidence>
<dbReference type="RefSeq" id="WP_285674639.1">
    <property type="nucleotide sequence ID" value="NZ_BSYI01000060.1"/>
</dbReference>
<reference evidence="3 4" key="1">
    <citation type="submission" date="2023-04" db="EMBL/GenBank/DDBJ databases">
        <title>Marinoamorphus aggregata gen. nov., sp. Nov., isolate from tissue of brittle star Ophioplocus japonicus.</title>
        <authorList>
            <person name="Kawano K."/>
            <person name="Sawayama S."/>
            <person name="Nakagawa S."/>
        </authorList>
    </citation>
    <scope>NUCLEOTIDE SEQUENCE [LARGE SCALE GENOMIC DNA]</scope>
    <source>
        <strain evidence="3 4">NKW23</strain>
    </source>
</reference>
<keyword evidence="1" id="KW-0732">Signal</keyword>
<dbReference type="PANTHER" id="PTHR23150">
    <property type="entry name" value="SULFATASE MODIFYING FACTOR 1, 2"/>
    <property type="match status" value="1"/>
</dbReference>
<feature type="chain" id="PRO_5045870105" description="Sulfatase-modifying factor enzyme-like domain-containing protein" evidence="1">
    <location>
        <begin position="23"/>
        <end position="620"/>
    </location>
</feature>
<sequence>MPKTAHAFLLLAVALLAARAGAEDRPPPCAFDDPALAVAAREGGEPLACRQLDRAAARPEHLVLPMPCGHQMHFRRVDVSVDHVLDHEPARFGDPNAARASGPQAAVVAPWYDVLSGAFTVTGPDGGVTDRAYYLGQYEITLPQWHLFTSGVFEAGPVAYNPDAPACAGHRAWLEAGGLRDGYGRPDLVLPATGLTWFEAIEFSRAYTAWLLSIDKILIGQGDRPVLPWEAGSSGFVRLPTEAEWEYAARDGRTGADAQNRRLHLVRKDGEEVTPSLAEIAQTEGWGGHKTGGAGRLMPNLLGLHDMLGNAEEFVLDLFRATRPDGLHGSRGGAVLRGGSPATPEANIAVGYRRESALYGYEGVAREPLAGARMAVSAPFFVYGAAADAPFRFDQLANRPLEEALTASRERLVGRVAEVSDLSDLVARLEGEAVTTPEEARRLLEDGLRLLESASAESATAAREALRQRLISGAALSASIFRTGANVFAGIVRVDNMLKSIDGNPKFQGEAKAAALERVEAVRGELVLREREIEAIYAGYLDNLAALAAEPDPELLAAIIEDTAGRFDAPGLEKLAEAYARQTAHLAEWRERGARDDEMAGRWLYEIDEYRERRDQQREN</sequence>